<keyword evidence="1 4" id="KW-0349">Heme</keyword>
<sequence>MIKKIIFLSFLSIVLLSNCSNKTSNSGNSTISNFDVSKKQKDEGLKLIKQNCYACHSVVTKSHDEIIAPPMVAVKRRYKMSYPNEEEFILAFTNWVMDPKEEEALMRGAVSQFNVMLKQPFIKEEIHIISQYIYNNDIEKPEWFQKHFNKEHSKGKGNGLRRGAGNRNRQF</sequence>
<evidence type="ECO:0000313" key="9">
    <source>
        <dbReference type="Proteomes" id="UP000198412"/>
    </source>
</evidence>
<dbReference type="GO" id="GO:0009055">
    <property type="term" value="F:electron transfer activity"/>
    <property type="evidence" value="ECO:0007669"/>
    <property type="project" value="InterPro"/>
</dbReference>
<keyword evidence="2 4" id="KW-0479">Metal-binding</keyword>
<dbReference type="PROSITE" id="PS51007">
    <property type="entry name" value="CYTC"/>
    <property type="match status" value="1"/>
</dbReference>
<organism evidence="8 9">
    <name type="scientific">Lutibacter flavus</name>
    <dbReference type="NCBI Taxonomy" id="691689"/>
    <lineage>
        <taxon>Bacteria</taxon>
        <taxon>Pseudomonadati</taxon>
        <taxon>Bacteroidota</taxon>
        <taxon>Flavobacteriia</taxon>
        <taxon>Flavobacteriales</taxon>
        <taxon>Flavobacteriaceae</taxon>
        <taxon>Lutibacter</taxon>
    </lineage>
</organism>
<dbReference type="Gene3D" id="1.10.760.10">
    <property type="entry name" value="Cytochrome c-like domain"/>
    <property type="match status" value="1"/>
</dbReference>
<reference evidence="9" key="1">
    <citation type="submission" date="2017-06" db="EMBL/GenBank/DDBJ databases">
        <authorList>
            <person name="Varghese N."/>
            <person name="Submissions S."/>
        </authorList>
    </citation>
    <scope>NUCLEOTIDE SEQUENCE [LARGE SCALE GENOMIC DNA]</scope>
    <source>
        <strain evidence="9">DSM 27993</strain>
    </source>
</reference>
<dbReference type="EMBL" id="FZNX01000001">
    <property type="protein sequence ID" value="SNR36066.1"/>
    <property type="molecule type" value="Genomic_DNA"/>
</dbReference>
<dbReference type="GO" id="GO:0046872">
    <property type="term" value="F:metal ion binding"/>
    <property type="evidence" value="ECO:0007669"/>
    <property type="project" value="UniProtKB-KW"/>
</dbReference>
<dbReference type="Proteomes" id="UP000198412">
    <property type="component" value="Unassembled WGS sequence"/>
</dbReference>
<evidence type="ECO:0000313" key="8">
    <source>
        <dbReference type="EMBL" id="SNR36066.1"/>
    </source>
</evidence>
<evidence type="ECO:0000256" key="1">
    <source>
        <dbReference type="ARBA" id="ARBA00022617"/>
    </source>
</evidence>
<accession>A0A238VPB2</accession>
<dbReference type="GO" id="GO:0020037">
    <property type="term" value="F:heme binding"/>
    <property type="evidence" value="ECO:0007669"/>
    <property type="project" value="InterPro"/>
</dbReference>
<feature type="signal peptide" evidence="6">
    <location>
        <begin position="1"/>
        <end position="19"/>
    </location>
</feature>
<evidence type="ECO:0000256" key="2">
    <source>
        <dbReference type="ARBA" id="ARBA00022723"/>
    </source>
</evidence>
<dbReference type="InterPro" id="IPR009056">
    <property type="entry name" value="Cyt_c-like_dom"/>
</dbReference>
<dbReference type="AlphaFoldDB" id="A0A238VPB2"/>
<dbReference type="OrthoDB" id="1494333at2"/>
<evidence type="ECO:0000256" key="6">
    <source>
        <dbReference type="SAM" id="SignalP"/>
    </source>
</evidence>
<keyword evidence="9" id="KW-1185">Reference proteome</keyword>
<evidence type="ECO:0000256" key="3">
    <source>
        <dbReference type="ARBA" id="ARBA00023004"/>
    </source>
</evidence>
<proteinExistence type="predicted"/>
<gene>
    <name evidence="8" type="ORF">SAMN04488111_0811</name>
</gene>
<evidence type="ECO:0000256" key="4">
    <source>
        <dbReference type="PROSITE-ProRule" id="PRU00433"/>
    </source>
</evidence>
<dbReference type="SUPFAM" id="SSF46626">
    <property type="entry name" value="Cytochrome c"/>
    <property type="match status" value="1"/>
</dbReference>
<feature type="chain" id="PRO_5013144907" description="Cytochrome c domain-containing protein" evidence="6">
    <location>
        <begin position="20"/>
        <end position="171"/>
    </location>
</feature>
<name>A0A238VPB2_9FLAO</name>
<evidence type="ECO:0000259" key="7">
    <source>
        <dbReference type="PROSITE" id="PS51007"/>
    </source>
</evidence>
<feature type="domain" description="Cytochrome c" evidence="7">
    <location>
        <begin position="39"/>
        <end position="137"/>
    </location>
</feature>
<evidence type="ECO:0000256" key="5">
    <source>
        <dbReference type="SAM" id="MobiDB-lite"/>
    </source>
</evidence>
<dbReference type="InterPro" id="IPR036909">
    <property type="entry name" value="Cyt_c-like_dom_sf"/>
</dbReference>
<dbReference type="RefSeq" id="WP_089377120.1">
    <property type="nucleotide sequence ID" value="NZ_FZNX01000001.1"/>
</dbReference>
<keyword evidence="3 4" id="KW-0408">Iron</keyword>
<keyword evidence="6" id="KW-0732">Signal</keyword>
<protein>
    <recommendedName>
        <fullName evidence="7">Cytochrome c domain-containing protein</fullName>
    </recommendedName>
</protein>
<feature type="region of interest" description="Disordered" evidence="5">
    <location>
        <begin position="150"/>
        <end position="171"/>
    </location>
</feature>